<evidence type="ECO:0000256" key="1">
    <source>
        <dbReference type="SAM" id="MobiDB-lite"/>
    </source>
</evidence>
<name>A0A8X6EZQ3_TRICU</name>
<protein>
    <recommendedName>
        <fullName evidence="4">Retrotransposon gag domain-containing protein</fullName>
    </recommendedName>
</protein>
<dbReference type="Proteomes" id="UP000887116">
    <property type="component" value="Unassembled WGS sequence"/>
</dbReference>
<reference evidence="2" key="1">
    <citation type="submission" date="2020-07" db="EMBL/GenBank/DDBJ databases">
        <title>Multicomponent nature underlies the extraordinary mechanical properties of spider dragline silk.</title>
        <authorList>
            <person name="Kono N."/>
            <person name="Nakamura H."/>
            <person name="Mori M."/>
            <person name="Yoshida Y."/>
            <person name="Ohtoshi R."/>
            <person name="Malay A.D."/>
            <person name="Moran D.A.P."/>
            <person name="Tomita M."/>
            <person name="Numata K."/>
            <person name="Arakawa K."/>
        </authorList>
    </citation>
    <scope>NUCLEOTIDE SEQUENCE</scope>
</reference>
<comment type="caution">
    <text evidence="2">The sequence shown here is derived from an EMBL/GenBank/DDBJ whole genome shotgun (WGS) entry which is preliminary data.</text>
</comment>
<dbReference type="AlphaFoldDB" id="A0A8X6EZQ3"/>
<dbReference type="EMBL" id="BMAO01000302">
    <property type="protein sequence ID" value="GFQ65887.1"/>
    <property type="molecule type" value="Genomic_DNA"/>
</dbReference>
<gene>
    <name evidence="2" type="ORF">TNCT_136841</name>
</gene>
<evidence type="ECO:0000313" key="3">
    <source>
        <dbReference type="Proteomes" id="UP000887116"/>
    </source>
</evidence>
<accession>A0A8X6EZQ3</accession>
<sequence length="309" mass="36467">MESKAEDHIKKEKMTEEVNTTKTEEEKLIQHITIVKNEVNFEDIQTFFQKCNLEMPIQNFLDHFENICNSFEITEKQKIIFLTKLVSGPIATFIKSNPIPRSFTEFKLNLVREFGTQINPAEIHLQLAKTGKTSKETNIEYFYRMQEIASRINLEEEAEKFYIIKGLKEGRAIEMQLKSSKDIQELKEKMKILDIQESKISTINRPEFINPKYPLERTPPHPTQLGHRSQYRRWRSGQDQPPMNYSQNQVYNQVYPQRSTSSISITHPLLLSRRPCTQEVNGSRNKDQRDCDQMLQFFIPVTDYEKIIR</sequence>
<keyword evidence="3" id="KW-1185">Reference proteome</keyword>
<evidence type="ECO:0008006" key="4">
    <source>
        <dbReference type="Google" id="ProtNLM"/>
    </source>
</evidence>
<proteinExistence type="predicted"/>
<organism evidence="2 3">
    <name type="scientific">Trichonephila clavata</name>
    <name type="common">Joro spider</name>
    <name type="synonym">Nephila clavata</name>
    <dbReference type="NCBI Taxonomy" id="2740835"/>
    <lineage>
        <taxon>Eukaryota</taxon>
        <taxon>Metazoa</taxon>
        <taxon>Ecdysozoa</taxon>
        <taxon>Arthropoda</taxon>
        <taxon>Chelicerata</taxon>
        <taxon>Arachnida</taxon>
        <taxon>Araneae</taxon>
        <taxon>Araneomorphae</taxon>
        <taxon>Entelegynae</taxon>
        <taxon>Araneoidea</taxon>
        <taxon>Nephilidae</taxon>
        <taxon>Trichonephila</taxon>
    </lineage>
</organism>
<dbReference type="OrthoDB" id="6776742at2759"/>
<feature type="region of interest" description="Disordered" evidence="1">
    <location>
        <begin position="210"/>
        <end position="243"/>
    </location>
</feature>
<evidence type="ECO:0000313" key="2">
    <source>
        <dbReference type="EMBL" id="GFQ65887.1"/>
    </source>
</evidence>